<keyword evidence="4" id="KW-0547">Nucleotide-binding</keyword>
<dbReference type="PATRIC" id="fig|1072256.5.peg.470"/>
<evidence type="ECO:0000256" key="4">
    <source>
        <dbReference type="PIRSR" id="PIRSR000350-3"/>
    </source>
</evidence>
<feature type="domain" description="FAD/NAD(P)-binding" evidence="6">
    <location>
        <begin position="4"/>
        <end position="329"/>
    </location>
</feature>
<dbReference type="Gene3D" id="3.30.390.30">
    <property type="match status" value="1"/>
</dbReference>
<dbReference type="InterPro" id="IPR023753">
    <property type="entry name" value="FAD/NAD-binding_dom"/>
</dbReference>
<dbReference type="OrthoDB" id="4678789at2"/>
<accession>A0A0G3HCP8</accession>
<evidence type="ECO:0000256" key="1">
    <source>
        <dbReference type="ARBA" id="ARBA00007532"/>
    </source>
</evidence>
<dbReference type="Pfam" id="PF02852">
    <property type="entry name" value="Pyr_redox_dim"/>
    <property type="match status" value="1"/>
</dbReference>
<dbReference type="PRINTS" id="PR00411">
    <property type="entry name" value="PNDRDTASEI"/>
</dbReference>
<dbReference type="Gene3D" id="3.50.50.60">
    <property type="entry name" value="FAD/NAD(P)-binding domain"/>
    <property type="match status" value="2"/>
</dbReference>
<dbReference type="SUPFAM" id="SSF55424">
    <property type="entry name" value="FAD/NAD-linked reductases, dimerisation (C-terminal) domain"/>
    <property type="match status" value="1"/>
</dbReference>
<dbReference type="PRINTS" id="PR00368">
    <property type="entry name" value="FADPNR"/>
</dbReference>
<dbReference type="KEGG" id="cut:CUTER_02375"/>
<comment type="cofactor">
    <cofactor evidence="4">
        <name>FAD</name>
        <dbReference type="ChEBI" id="CHEBI:57692"/>
    </cofactor>
    <text evidence="4">Binds 1 FAD per subunit.</text>
</comment>
<keyword evidence="7" id="KW-0560">Oxidoreductase</keyword>
<proteinExistence type="inferred from homology"/>
<feature type="binding site" evidence="4">
    <location>
        <position position="314"/>
    </location>
    <ligand>
        <name>FAD</name>
        <dbReference type="ChEBI" id="CHEBI:57692"/>
    </ligand>
</feature>
<reference evidence="7 8" key="1">
    <citation type="journal article" date="2015" name="Genome Announc.">
        <title>Virulence Factor Genes Detected in the Complete Genome Sequence of Corynebacterium uterequi DSM 45634, Isolated from the Uterus of a Maiden Mare.</title>
        <authorList>
            <person name="Ruckert C."/>
            <person name="Kriete M."/>
            <person name="Jaenicke S."/>
            <person name="Winkler A."/>
            <person name="Tauch A."/>
        </authorList>
    </citation>
    <scope>NUCLEOTIDE SEQUENCE [LARGE SCALE GENOMIC DNA]</scope>
    <source>
        <strain evidence="7 8">DSM 45634</strain>
    </source>
</reference>
<feature type="binding site" evidence="4">
    <location>
        <position position="114"/>
    </location>
    <ligand>
        <name>FAD</name>
        <dbReference type="ChEBI" id="CHEBI:57692"/>
    </ligand>
</feature>
<dbReference type="PANTHER" id="PTHR43014">
    <property type="entry name" value="MERCURIC REDUCTASE"/>
    <property type="match status" value="1"/>
</dbReference>
<feature type="binding site" evidence="4">
    <location>
        <position position="273"/>
    </location>
    <ligand>
        <name>NAD(+)</name>
        <dbReference type="ChEBI" id="CHEBI:57540"/>
    </ligand>
</feature>
<dbReference type="EMBL" id="CP011546">
    <property type="protein sequence ID" value="AKK10490.1"/>
    <property type="molecule type" value="Genomic_DNA"/>
</dbReference>
<evidence type="ECO:0000313" key="7">
    <source>
        <dbReference type="EMBL" id="AKK10490.1"/>
    </source>
</evidence>
<keyword evidence="3 4" id="KW-0274">FAD</keyword>
<dbReference type="SUPFAM" id="SSF51905">
    <property type="entry name" value="FAD/NAD(P)-binding domain"/>
    <property type="match status" value="1"/>
</dbReference>
<evidence type="ECO:0000256" key="2">
    <source>
        <dbReference type="ARBA" id="ARBA00022630"/>
    </source>
</evidence>
<dbReference type="GO" id="GO:0050660">
    <property type="term" value="F:flavin adenine dinucleotide binding"/>
    <property type="evidence" value="ECO:0007669"/>
    <property type="project" value="TreeGrafter"/>
</dbReference>
<dbReference type="PIRSF" id="PIRSF000350">
    <property type="entry name" value="Mercury_reductase_MerA"/>
    <property type="match status" value="1"/>
</dbReference>
<feature type="binding site" evidence="4">
    <location>
        <position position="49"/>
    </location>
    <ligand>
        <name>FAD</name>
        <dbReference type="ChEBI" id="CHEBI:57692"/>
    </ligand>
</feature>
<feature type="domain" description="Pyridine nucleotide-disulphide oxidoreductase dimerisation" evidence="5">
    <location>
        <begin position="351"/>
        <end position="458"/>
    </location>
</feature>
<comment type="similarity">
    <text evidence="1">Belongs to the class-I pyridine nucleotide-disulfide oxidoreductase family.</text>
</comment>
<dbReference type="PANTHER" id="PTHR43014:SF1">
    <property type="entry name" value="NAD(P)H DEHYDROGENASE (QUINONE)"/>
    <property type="match status" value="1"/>
</dbReference>
<dbReference type="Proteomes" id="UP000035548">
    <property type="component" value="Chromosome"/>
</dbReference>
<evidence type="ECO:0000259" key="5">
    <source>
        <dbReference type="Pfam" id="PF02852"/>
    </source>
</evidence>
<dbReference type="AlphaFoldDB" id="A0A0G3HCP8"/>
<dbReference type="STRING" id="1072256.CUTER_02375"/>
<gene>
    <name evidence="7" type="primary">lpdA</name>
    <name evidence="7" type="ORF">CUTER_02375</name>
</gene>
<dbReference type="GO" id="GO:0003955">
    <property type="term" value="F:NAD(P)H dehydrogenase (quinone) activity"/>
    <property type="evidence" value="ECO:0007669"/>
    <property type="project" value="TreeGrafter"/>
</dbReference>
<evidence type="ECO:0000259" key="6">
    <source>
        <dbReference type="Pfam" id="PF07992"/>
    </source>
</evidence>
<organism evidence="7 8">
    <name type="scientific">Corynebacterium uterequi</name>
    <dbReference type="NCBI Taxonomy" id="1072256"/>
    <lineage>
        <taxon>Bacteria</taxon>
        <taxon>Bacillati</taxon>
        <taxon>Actinomycetota</taxon>
        <taxon>Actinomycetes</taxon>
        <taxon>Mycobacteriales</taxon>
        <taxon>Corynebacteriaceae</taxon>
        <taxon>Corynebacterium</taxon>
    </lineage>
</organism>
<reference evidence="8" key="2">
    <citation type="submission" date="2015-05" db="EMBL/GenBank/DDBJ databases">
        <title>Complete genome sequence of Corynebacterium uterequi DSM 45634, isolated from the uterus of a maiden mare.</title>
        <authorList>
            <person name="Ruckert C."/>
            <person name="Albersmeier A."/>
            <person name="Winkler A."/>
            <person name="Tauch A."/>
        </authorList>
    </citation>
    <scope>NUCLEOTIDE SEQUENCE [LARGE SCALE GENOMIC DNA]</scope>
    <source>
        <strain evidence="8">DSM 45634</strain>
    </source>
</reference>
<dbReference type="NCBIfam" id="NF005883">
    <property type="entry name" value="PRK07845.1"/>
    <property type="match status" value="1"/>
</dbReference>
<dbReference type="Pfam" id="PF07992">
    <property type="entry name" value="Pyr_redox_2"/>
    <property type="match status" value="1"/>
</dbReference>
<protein>
    <submittedName>
        <fullName evidence="7">NAD(P)H dehydrogenase (Quinone)</fullName>
        <ecNumber evidence="7">1.8.1.4</ecNumber>
    </submittedName>
</protein>
<evidence type="ECO:0000256" key="3">
    <source>
        <dbReference type="ARBA" id="ARBA00022827"/>
    </source>
</evidence>
<dbReference type="EC" id="1.8.1.4" evidence="7"/>
<dbReference type="InterPro" id="IPR004099">
    <property type="entry name" value="Pyr_nucl-diS_OxRdtase_dimer"/>
</dbReference>
<sequence length="468" mass="49556">MKKRIVIIGGGPAGYEAALVGANLGADITLVEKQGVGGSSVLYDCVPSKSFIAGANIKTDLRRAEDMELNAGIGNTSLSLTALNARVVELANRQSADIHQQMQRAGVRVIDGLGYFAEEQSTTTIHHVTVDLTEGGTETLECDIVLVATGASPRVLPKARPDGDRIFNWQQVYTLTELPEHLVVVGSGVTGAEFVSAFAELGVEVTMVASRDRILPHDDADAADTLERVLAERGVKLEKHARVDEVVNTGDGVIVRTEDGRVIHGSHALMSIGSVPNTANLGLDKLGVDTTPSGHIKVDRVSRTNISSIYAAGDCSDLMPLASVAAMQGRVAMYHALGEGVSPIRLKTVGQAVFTRPEIATVGLSEREIADRQIPARTITLPLASNPRAKMRSLRHGFVKIFCRRGSGIVIGGVVVAPIASELITTISLAVSRQLTVTDLAETFSVYPSMSGSITEAARRLIGTDDLA</sequence>
<name>A0A0G3HCP8_9CORY</name>
<dbReference type="InterPro" id="IPR036188">
    <property type="entry name" value="FAD/NAD-bd_sf"/>
</dbReference>
<dbReference type="GO" id="GO:0004148">
    <property type="term" value="F:dihydrolipoyl dehydrogenase (NADH) activity"/>
    <property type="evidence" value="ECO:0007669"/>
    <property type="project" value="UniProtKB-EC"/>
</dbReference>
<keyword evidence="4" id="KW-0520">NAD</keyword>
<evidence type="ECO:0000313" key="8">
    <source>
        <dbReference type="Proteomes" id="UP000035548"/>
    </source>
</evidence>
<dbReference type="RefSeq" id="WP_047259071.1">
    <property type="nucleotide sequence ID" value="NZ_CP011546.1"/>
</dbReference>
<keyword evidence="8" id="KW-1185">Reference proteome</keyword>
<feature type="binding site" evidence="4">
    <location>
        <begin position="186"/>
        <end position="193"/>
    </location>
    <ligand>
        <name>NAD(+)</name>
        <dbReference type="ChEBI" id="CHEBI:57540"/>
    </ligand>
</feature>
<keyword evidence="2" id="KW-0285">Flavoprotein</keyword>
<dbReference type="InterPro" id="IPR016156">
    <property type="entry name" value="FAD/NAD-linked_Rdtase_dimer_sf"/>
</dbReference>
<dbReference type="InterPro" id="IPR001100">
    <property type="entry name" value="Pyr_nuc-diS_OxRdtase"/>
</dbReference>